<dbReference type="InterPro" id="IPR012338">
    <property type="entry name" value="Beta-lactam/transpept-like"/>
</dbReference>
<evidence type="ECO:0000256" key="2">
    <source>
        <dbReference type="SAM" id="SignalP"/>
    </source>
</evidence>
<evidence type="ECO:0000256" key="1">
    <source>
        <dbReference type="ARBA" id="ARBA00001526"/>
    </source>
</evidence>
<feature type="signal peptide" evidence="2">
    <location>
        <begin position="1"/>
        <end position="23"/>
    </location>
</feature>
<dbReference type="InterPro" id="IPR045155">
    <property type="entry name" value="Beta-lactam_cat"/>
</dbReference>
<comment type="caution">
    <text evidence="4">The sequence shown here is derived from an EMBL/GenBank/DDBJ whole genome shotgun (WGS) entry which is preliminary data.</text>
</comment>
<feature type="domain" description="Beta-lactamase class A catalytic" evidence="3">
    <location>
        <begin position="139"/>
        <end position="273"/>
    </location>
</feature>
<dbReference type="PANTHER" id="PTHR35333">
    <property type="entry name" value="BETA-LACTAMASE"/>
    <property type="match status" value="1"/>
</dbReference>
<dbReference type="EMBL" id="JBEPLY010000002">
    <property type="protein sequence ID" value="MET3598873.1"/>
    <property type="molecule type" value="Genomic_DNA"/>
</dbReference>
<dbReference type="InterPro" id="IPR000871">
    <property type="entry name" value="Beta-lactam_class-A"/>
</dbReference>
<organism evidence="4 5">
    <name type="scientific">Martelella mangrovi</name>
    <dbReference type="NCBI Taxonomy" id="1397477"/>
    <lineage>
        <taxon>Bacteria</taxon>
        <taxon>Pseudomonadati</taxon>
        <taxon>Pseudomonadota</taxon>
        <taxon>Alphaproteobacteria</taxon>
        <taxon>Hyphomicrobiales</taxon>
        <taxon>Aurantimonadaceae</taxon>
        <taxon>Martelella</taxon>
    </lineage>
</organism>
<gene>
    <name evidence="4" type="ORF">ABID12_000800</name>
</gene>
<dbReference type="RefSeq" id="WP_354433193.1">
    <property type="nucleotide sequence ID" value="NZ_JBEPLY010000002.1"/>
</dbReference>
<dbReference type="Gene3D" id="3.40.710.10">
    <property type="entry name" value="DD-peptidase/beta-lactamase superfamily"/>
    <property type="match status" value="1"/>
</dbReference>
<feature type="chain" id="PRO_5047222486" evidence="2">
    <location>
        <begin position="24"/>
        <end position="391"/>
    </location>
</feature>
<sequence length="391" mass="41151">MTYRNTIAAGAMTVLAAAPQAFATPAEIKAIEALWQNPQDAGALTAESFARAVPDDELTAIINRLRDETGAALSVTGDQGVYMIHTETHEIPVQIALDENGQITGLFFSPPEALTEGPAATLNAFEAMPGKISYLVRSDDETLFAKEADSALAVASAFKLGVLKVLLDDIASGTRDWQDIATLQPEDKSLPTGRLQDFPDGSPLTLHTLATLMIAESDNTATDMLMRILGPGRVAGALGLESVLTTRAMFALKADPALAAQYAAASPRDRAAIADRAISRPLPAIASVTGPATDGVEWHLSNAKLCALMRVVAEADVFSVNPGPVRTRDWQSVAYKGGSETGVLNLTAALTGKDGRKICVSVTINNKTAIDETTAVGLFTRLAHQLAESGK</sequence>
<evidence type="ECO:0000313" key="4">
    <source>
        <dbReference type="EMBL" id="MET3598873.1"/>
    </source>
</evidence>
<comment type="catalytic activity">
    <reaction evidence="1">
        <text>a beta-lactam + H2O = a substituted beta-amino acid</text>
        <dbReference type="Rhea" id="RHEA:20401"/>
        <dbReference type="ChEBI" id="CHEBI:15377"/>
        <dbReference type="ChEBI" id="CHEBI:35627"/>
        <dbReference type="ChEBI" id="CHEBI:140347"/>
        <dbReference type="EC" id="3.5.2.6"/>
    </reaction>
</comment>
<accession>A0ABV2I7J2</accession>
<dbReference type="SUPFAM" id="SSF56601">
    <property type="entry name" value="beta-lactamase/transpeptidase-like"/>
    <property type="match status" value="1"/>
</dbReference>
<protein>
    <submittedName>
        <fullName evidence="4">Beta-lactamase class A</fullName>
    </submittedName>
</protein>
<dbReference type="Pfam" id="PF13354">
    <property type="entry name" value="Beta-lactamase2"/>
    <property type="match status" value="1"/>
</dbReference>
<evidence type="ECO:0000313" key="5">
    <source>
        <dbReference type="Proteomes" id="UP001549164"/>
    </source>
</evidence>
<keyword evidence="2" id="KW-0732">Signal</keyword>
<dbReference type="Gene3D" id="3.10.450.280">
    <property type="match status" value="1"/>
</dbReference>
<reference evidence="4 5" key="1">
    <citation type="submission" date="2024-06" db="EMBL/GenBank/DDBJ databases">
        <title>Genomic Encyclopedia of Type Strains, Phase IV (KMG-IV): sequencing the most valuable type-strain genomes for metagenomic binning, comparative biology and taxonomic classification.</title>
        <authorList>
            <person name="Goeker M."/>
        </authorList>
    </citation>
    <scope>NUCLEOTIDE SEQUENCE [LARGE SCALE GENOMIC DNA]</scope>
    <source>
        <strain evidence="4 5">DSM 28102</strain>
    </source>
</reference>
<dbReference type="Proteomes" id="UP001549164">
    <property type="component" value="Unassembled WGS sequence"/>
</dbReference>
<dbReference type="PANTHER" id="PTHR35333:SF5">
    <property type="entry name" value="CONSERVED LIPOPROTEIN LPQF-RELATED"/>
    <property type="match status" value="1"/>
</dbReference>
<proteinExistence type="predicted"/>
<name>A0ABV2I7J2_9HYPH</name>
<keyword evidence="5" id="KW-1185">Reference proteome</keyword>
<evidence type="ECO:0000259" key="3">
    <source>
        <dbReference type="Pfam" id="PF13354"/>
    </source>
</evidence>